<dbReference type="Gene3D" id="3.40.50.10700">
    <property type="entry name" value="AF0625-like"/>
    <property type="match status" value="1"/>
</dbReference>
<accession>D3S202</accession>
<dbReference type="Proteomes" id="UP000002613">
    <property type="component" value="Chromosome"/>
</dbReference>
<dbReference type="InterPro" id="IPR007508">
    <property type="entry name" value="DtdA"/>
</dbReference>
<evidence type="ECO:0000313" key="6">
    <source>
        <dbReference type="Proteomes" id="UP000002613"/>
    </source>
</evidence>
<evidence type="ECO:0000256" key="2">
    <source>
        <dbReference type="ARBA" id="ARBA00022801"/>
    </source>
</evidence>
<dbReference type="GO" id="GO:0051499">
    <property type="term" value="F:D-aminoacyl-tRNA deacylase activity"/>
    <property type="evidence" value="ECO:0007669"/>
    <property type="project" value="UniProtKB-UniRule"/>
</dbReference>
<dbReference type="STRING" id="589924.Ferp_0278"/>
<comment type="cofactor">
    <cofactor evidence="4">
        <name>Zn(2+)</name>
        <dbReference type="ChEBI" id="CHEBI:29105"/>
    </cofactor>
    <text evidence="4">Binds 2 Zn(2+) ions per subunit.</text>
</comment>
<sequence length="274" mass="31180">MKLVVFSKKDPASQNIKNFIFTEFSAEEKKVEDFTIYDFGEFLGVEIEERLIYADFLDEKLSKFLSFEEMIFASRHSSKDGRKILTAHFTGNLERADYGGKAYSLAKPSPDTLKNYVLNLELPEGFEFSLEATHHGPSEIKKKSLFVEIGSTEEEWKNEEAGEAVGRAIIEAVKSESKWKKAISVGGTHYAPRQTEIVLETTVTFGHIFAKYTFESLTPEFLVKAFELSEAEFIVIDEKSVNAKVKEKIFSAAQRIEAEVLKSKEVKRNFRLSK</sequence>
<dbReference type="eggNOG" id="arCOG01616">
    <property type="taxonomic scope" value="Archaea"/>
</dbReference>
<dbReference type="Pfam" id="PF04414">
    <property type="entry name" value="tRNA_deacylase"/>
    <property type="match status" value="1"/>
</dbReference>
<comment type="catalytic activity">
    <reaction evidence="4">
        <text>a D-aminoacyl-tRNA + H2O = a tRNA + a D-alpha-amino acid + H(+)</text>
        <dbReference type="Rhea" id="RHEA:13953"/>
        <dbReference type="Rhea" id="RHEA-COMP:10123"/>
        <dbReference type="Rhea" id="RHEA-COMP:10124"/>
        <dbReference type="ChEBI" id="CHEBI:15377"/>
        <dbReference type="ChEBI" id="CHEBI:15378"/>
        <dbReference type="ChEBI" id="CHEBI:59871"/>
        <dbReference type="ChEBI" id="CHEBI:78442"/>
        <dbReference type="ChEBI" id="CHEBI:79333"/>
        <dbReference type="EC" id="3.1.1.96"/>
    </reaction>
</comment>
<dbReference type="EMBL" id="CP001899">
    <property type="protein sequence ID" value="ADC64459.1"/>
    <property type="molecule type" value="Genomic_DNA"/>
</dbReference>
<evidence type="ECO:0000256" key="1">
    <source>
        <dbReference type="ARBA" id="ARBA00022723"/>
    </source>
</evidence>
<keyword evidence="6" id="KW-1185">Reference proteome</keyword>
<protein>
    <recommendedName>
        <fullName evidence="4">D-aminoacyl-tRNA deacylase</fullName>
        <ecNumber evidence="4">3.1.1.96</ecNumber>
    </recommendedName>
</protein>
<name>D3S202_FERPA</name>
<reference evidence="5 6" key="2">
    <citation type="journal article" date="2011" name="Stand. Genomic Sci.">
        <title>Complete genome sequence of Ferroglobus placidus AEDII12DO.</title>
        <authorList>
            <person name="Anderson I."/>
            <person name="Risso C."/>
            <person name="Holmes D."/>
            <person name="Lucas S."/>
            <person name="Copeland A."/>
            <person name="Lapidus A."/>
            <person name="Cheng J.F."/>
            <person name="Bruce D."/>
            <person name="Goodwin L."/>
            <person name="Pitluck S."/>
            <person name="Saunders E."/>
            <person name="Brettin T."/>
            <person name="Detter J.C."/>
            <person name="Han C."/>
            <person name="Tapia R."/>
            <person name="Larimer F."/>
            <person name="Land M."/>
            <person name="Hauser L."/>
            <person name="Woyke T."/>
            <person name="Lovley D."/>
            <person name="Kyrpides N."/>
            <person name="Ivanova N."/>
        </authorList>
    </citation>
    <scope>NUCLEOTIDE SEQUENCE [LARGE SCALE GENOMIC DNA]</scope>
    <source>
        <strain evidence="6">DSM 10642 / AEDII12DO</strain>
    </source>
</reference>
<dbReference type="PANTHER" id="PTHR34667:SF1">
    <property type="entry name" value="D-AMINOACYL-TRNA DEACYLASE"/>
    <property type="match status" value="1"/>
</dbReference>
<dbReference type="GO" id="GO:0008270">
    <property type="term" value="F:zinc ion binding"/>
    <property type="evidence" value="ECO:0007669"/>
    <property type="project" value="UniProtKB-UniRule"/>
</dbReference>
<comment type="similarity">
    <text evidence="4">Belongs to the DtdA deacylase family.</text>
</comment>
<dbReference type="HOGENOM" id="CLU_056464_1_0_2"/>
<proteinExistence type="inferred from homology"/>
<dbReference type="SMR" id="D3S202"/>
<reference evidence="6" key="1">
    <citation type="submission" date="2010-02" db="EMBL/GenBank/DDBJ databases">
        <title>Complete sequence of Ferroglobus placidus DSM 10642.</title>
        <authorList>
            <consortium name="US DOE Joint Genome Institute"/>
            <person name="Lucas S."/>
            <person name="Copeland A."/>
            <person name="Lapidus A."/>
            <person name="Cheng J.-F."/>
            <person name="Bruce D."/>
            <person name="Goodwin L."/>
            <person name="Pitluck S."/>
            <person name="Saunders E."/>
            <person name="Brettin T."/>
            <person name="Detter J.C."/>
            <person name="Han C."/>
            <person name="Tapia R."/>
            <person name="Larimer F."/>
            <person name="Land M."/>
            <person name="Hauser L."/>
            <person name="Kyrpides N."/>
            <person name="Ivanova N."/>
            <person name="Holmes D."/>
            <person name="Lovley D."/>
            <person name="Kyrpides N."/>
            <person name="Anderson I.J."/>
            <person name="Woyke T."/>
        </authorList>
    </citation>
    <scope>NUCLEOTIDE SEQUENCE [LARGE SCALE GENOMIC DNA]</scope>
    <source>
        <strain evidence="6">DSM 10642 / AEDII12DO</strain>
    </source>
</reference>
<keyword evidence="1 4" id="KW-0479">Metal-binding</keyword>
<keyword evidence="3 4" id="KW-0862">Zinc</keyword>
<keyword evidence="2 4" id="KW-0378">Hydrolase</keyword>
<gene>
    <name evidence="4" type="primary">dtdA</name>
    <name evidence="5" type="ordered locus">Ferp_0278</name>
</gene>
<dbReference type="AlphaFoldDB" id="D3S202"/>
<dbReference type="PANTHER" id="PTHR34667">
    <property type="entry name" value="D-AMINOACYL-TRNA DEACYLASE"/>
    <property type="match status" value="1"/>
</dbReference>
<dbReference type="PIRSF" id="PIRSF016210">
    <property type="entry name" value="UCP016210"/>
    <property type="match status" value="1"/>
</dbReference>
<dbReference type="GO" id="GO:0019478">
    <property type="term" value="P:D-amino acid catabolic process"/>
    <property type="evidence" value="ECO:0007669"/>
    <property type="project" value="UniProtKB-UniRule"/>
</dbReference>
<dbReference type="GeneID" id="8777775"/>
<dbReference type="InterPro" id="IPR018033">
    <property type="entry name" value="Deacylase_DtdA_archaea"/>
</dbReference>
<comment type="subunit">
    <text evidence="4">Monomer.</text>
</comment>
<dbReference type="NCBIfam" id="NF003072">
    <property type="entry name" value="PRK03995.1-4"/>
    <property type="match status" value="1"/>
</dbReference>
<dbReference type="PaxDb" id="589924-Ferp_0278"/>
<dbReference type="OrthoDB" id="9863at2157"/>
<dbReference type="EC" id="3.1.1.96" evidence="4"/>
<evidence type="ECO:0000256" key="4">
    <source>
        <dbReference type="HAMAP-Rule" id="MF_00562"/>
    </source>
</evidence>
<comment type="function">
    <text evidence="4">D-aminoacyl-tRNA deacylase with broad substrate specificity. By recycling D-aminoacyl-tRNA to D-amino acids and free tRNA molecules, this enzyme counteracts the toxicity associated with the formation of D-aminoacyl-tRNA entities in vivo.</text>
</comment>
<dbReference type="HAMAP" id="MF_00562">
    <property type="entry name" value="Deacylase_DtdA"/>
    <property type="match status" value="1"/>
</dbReference>
<dbReference type="Gene3D" id="3.40.630.50">
    <property type="entry name" value="AF0625-like"/>
    <property type="match status" value="1"/>
</dbReference>
<dbReference type="KEGG" id="fpl:Ferp_0278"/>
<evidence type="ECO:0000256" key="3">
    <source>
        <dbReference type="ARBA" id="ARBA00022833"/>
    </source>
</evidence>
<dbReference type="RefSeq" id="WP_012964806.1">
    <property type="nucleotide sequence ID" value="NC_013849.1"/>
</dbReference>
<evidence type="ECO:0000313" key="5">
    <source>
        <dbReference type="EMBL" id="ADC64459.1"/>
    </source>
</evidence>
<dbReference type="SUPFAM" id="SSF142535">
    <property type="entry name" value="AF0625-like"/>
    <property type="match status" value="1"/>
</dbReference>
<dbReference type="GO" id="GO:0106026">
    <property type="term" value="F:Gly-tRNA(Ala) deacylase activity"/>
    <property type="evidence" value="ECO:0007669"/>
    <property type="project" value="RHEA"/>
</dbReference>
<organism evidence="5 6">
    <name type="scientific">Ferroglobus placidus (strain DSM 10642 / AEDII12DO)</name>
    <dbReference type="NCBI Taxonomy" id="589924"/>
    <lineage>
        <taxon>Archaea</taxon>
        <taxon>Methanobacteriati</taxon>
        <taxon>Methanobacteriota</taxon>
        <taxon>Archaeoglobi</taxon>
        <taxon>Archaeoglobales</taxon>
        <taxon>Archaeoglobaceae</taxon>
        <taxon>Ferroglobus</taxon>
    </lineage>
</organism>
<comment type="catalytic activity">
    <reaction evidence="4">
        <text>glycyl-tRNA(Ala) + H2O = tRNA(Ala) + glycine + H(+)</text>
        <dbReference type="Rhea" id="RHEA:53744"/>
        <dbReference type="Rhea" id="RHEA-COMP:9657"/>
        <dbReference type="Rhea" id="RHEA-COMP:13640"/>
        <dbReference type="ChEBI" id="CHEBI:15377"/>
        <dbReference type="ChEBI" id="CHEBI:15378"/>
        <dbReference type="ChEBI" id="CHEBI:57305"/>
        <dbReference type="ChEBI" id="CHEBI:78442"/>
        <dbReference type="ChEBI" id="CHEBI:78522"/>
        <dbReference type="EC" id="3.1.1.96"/>
    </reaction>
</comment>